<dbReference type="InterPro" id="IPR043425">
    <property type="entry name" value="NusG-like"/>
</dbReference>
<organism evidence="7 8">
    <name type="scientific">Haloferula helveola</name>
    <dbReference type="NCBI Taxonomy" id="490095"/>
    <lineage>
        <taxon>Bacteria</taxon>
        <taxon>Pseudomonadati</taxon>
        <taxon>Verrucomicrobiota</taxon>
        <taxon>Verrucomicrobiia</taxon>
        <taxon>Verrucomicrobiales</taxon>
        <taxon>Verrucomicrobiaceae</taxon>
        <taxon>Haloferula</taxon>
    </lineage>
</organism>
<comment type="similarity">
    <text evidence="4">Belongs to the NusG family.</text>
</comment>
<evidence type="ECO:0000313" key="8">
    <source>
        <dbReference type="Proteomes" id="UP001374893"/>
    </source>
</evidence>
<keyword evidence="5" id="KW-0472">Membrane</keyword>
<dbReference type="PANTHER" id="PTHR30265:SF7">
    <property type="entry name" value="TRANSCRIPTION ANTITERMINATION PROTEIN RFAH"/>
    <property type="match status" value="1"/>
</dbReference>
<dbReference type="SMART" id="SM00738">
    <property type="entry name" value="NGN"/>
    <property type="match status" value="1"/>
</dbReference>
<dbReference type="InterPro" id="IPR006645">
    <property type="entry name" value="NGN-like_dom"/>
</dbReference>
<dbReference type="PRINTS" id="PR00338">
    <property type="entry name" value="NUSGTNSCPFCT"/>
</dbReference>
<dbReference type="CDD" id="cd06091">
    <property type="entry name" value="KOW_NusG"/>
    <property type="match status" value="1"/>
</dbReference>
<comment type="function">
    <text evidence="4">Participates in transcription elongation, termination and antitermination.</text>
</comment>
<sequence length="185" mass="20822">MSSDADEAGWYCVKTQPKREHVAAGHLRELEGVEVFCPRLRYRKATRRGKVWWVEALFPGYILARFVLSEMERMVIYSQGVRGLVRFGSEVPPVAESFVELLRTEMARNFAETEGLDAEILTVAPRIEKGEEIEIASGPLGGFRGEVVAVLPGRERVKVLLDFLGQPQVVEVDLFSLLLPRKPLP</sequence>
<gene>
    <name evidence="7" type="ORF">HAHE_21910</name>
</gene>
<keyword evidence="2 4" id="KW-0805">Transcription regulation</keyword>
<name>A0ABM7RE90_9BACT</name>
<dbReference type="PANTHER" id="PTHR30265">
    <property type="entry name" value="RHO-INTERACTING TRANSCRIPTION TERMINATION FACTOR NUSG"/>
    <property type="match status" value="1"/>
</dbReference>
<evidence type="ECO:0000256" key="3">
    <source>
        <dbReference type="ARBA" id="ARBA00023163"/>
    </source>
</evidence>
<dbReference type="Proteomes" id="UP001374893">
    <property type="component" value="Chromosome"/>
</dbReference>
<keyword evidence="5" id="KW-0812">Transmembrane</keyword>
<evidence type="ECO:0000256" key="2">
    <source>
        <dbReference type="ARBA" id="ARBA00023015"/>
    </source>
</evidence>
<dbReference type="SUPFAM" id="SSF50104">
    <property type="entry name" value="Translation proteins SH3-like domain"/>
    <property type="match status" value="1"/>
</dbReference>
<evidence type="ECO:0000313" key="7">
    <source>
        <dbReference type="EMBL" id="BCX48283.1"/>
    </source>
</evidence>
<dbReference type="Gene3D" id="3.30.70.940">
    <property type="entry name" value="NusG, N-terminal domain"/>
    <property type="match status" value="1"/>
</dbReference>
<keyword evidence="3 4" id="KW-0804">Transcription</keyword>
<dbReference type="InterPro" id="IPR001062">
    <property type="entry name" value="Transcrpt_antiterm_NusG"/>
</dbReference>
<keyword evidence="8" id="KW-1185">Reference proteome</keyword>
<feature type="transmembrane region" description="Helical" evidence="5">
    <location>
        <begin position="51"/>
        <end position="68"/>
    </location>
</feature>
<keyword evidence="4" id="KW-0806">Transcription termination</keyword>
<dbReference type="EMBL" id="AP024702">
    <property type="protein sequence ID" value="BCX48283.1"/>
    <property type="molecule type" value="Genomic_DNA"/>
</dbReference>
<dbReference type="RefSeq" id="WP_338684390.1">
    <property type="nucleotide sequence ID" value="NZ_AP024702.1"/>
</dbReference>
<accession>A0ABM7RE90</accession>
<dbReference type="SUPFAM" id="SSF82679">
    <property type="entry name" value="N-utilization substance G protein NusG, N-terminal domain"/>
    <property type="match status" value="1"/>
</dbReference>
<evidence type="ECO:0000256" key="5">
    <source>
        <dbReference type="SAM" id="Phobius"/>
    </source>
</evidence>
<evidence type="ECO:0000259" key="6">
    <source>
        <dbReference type="SMART" id="SM00738"/>
    </source>
</evidence>
<keyword evidence="1 4" id="KW-0889">Transcription antitermination</keyword>
<protein>
    <recommendedName>
        <fullName evidence="4">Transcription termination/antitermination protein NusG</fullName>
    </recommendedName>
</protein>
<dbReference type="Pfam" id="PF02357">
    <property type="entry name" value="NusG"/>
    <property type="match status" value="1"/>
</dbReference>
<proteinExistence type="inferred from homology"/>
<evidence type="ECO:0000256" key="4">
    <source>
        <dbReference type="RuleBase" id="RU000538"/>
    </source>
</evidence>
<dbReference type="InterPro" id="IPR036735">
    <property type="entry name" value="NGN_dom_sf"/>
</dbReference>
<dbReference type="InterPro" id="IPR008991">
    <property type="entry name" value="Translation_prot_SH3-like_sf"/>
</dbReference>
<evidence type="ECO:0000256" key="1">
    <source>
        <dbReference type="ARBA" id="ARBA00022814"/>
    </source>
</evidence>
<keyword evidence="5" id="KW-1133">Transmembrane helix</keyword>
<reference evidence="7 8" key="1">
    <citation type="submission" date="2021-06" db="EMBL/GenBank/DDBJ databases">
        <title>Complete genome of Haloferula helveola possessing various polysaccharide degrading enzymes.</title>
        <authorList>
            <person name="Takami H."/>
            <person name="Huang C."/>
            <person name="Hamasaki K."/>
        </authorList>
    </citation>
    <scope>NUCLEOTIDE SEQUENCE [LARGE SCALE GENOMIC DNA]</scope>
    <source>
        <strain evidence="7 8">CN-1</strain>
    </source>
</reference>
<feature type="domain" description="NusG-like N-terminal" evidence="6">
    <location>
        <begin position="7"/>
        <end position="106"/>
    </location>
</feature>